<feature type="transmembrane region" description="Helical" evidence="1">
    <location>
        <begin position="12"/>
        <end position="33"/>
    </location>
</feature>
<evidence type="ECO:0000256" key="1">
    <source>
        <dbReference type="SAM" id="Phobius"/>
    </source>
</evidence>
<comment type="caution">
    <text evidence="2">The sequence shown here is derived from an EMBL/GenBank/DDBJ whole genome shotgun (WGS) entry which is preliminary data.</text>
</comment>
<keyword evidence="1" id="KW-1133">Transmembrane helix</keyword>
<dbReference type="STRING" id="207340.APZ41_014460"/>
<dbReference type="GO" id="GO:0016740">
    <property type="term" value="F:transferase activity"/>
    <property type="evidence" value="ECO:0007669"/>
    <property type="project" value="UniProtKB-KW"/>
</dbReference>
<feature type="transmembrane region" description="Helical" evidence="1">
    <location>
        <begin position="54"/>
        <end position="74"/>
    </location>
</feature>
<evidence type="ECO:0000313" key="2">
    <source>
        <dbReference type="EMBL" id="ONH82493.1"/>
    </source>
</evidence>
<name>A0A1S8D2G4_9PROT</name>
<keyword evidence="1" id="KW-0472">Membrane</keyword>
<gene>
    <name evidence="2" type="ORF">APZ41_014460</name>
</gene>
<dbReference type="EMBL" id="LLWF02000053">
    <property type="protein sequence ID" value="ONH82493.1"/>
    <property type="molecule type" value="Genomic_DNA"/>
</dbReference>
<feature type="non-terminal residue" evidence="2">
    <location>
        <position position="1"/>
    </location>
</feature>
<organism evidence="2 3">
    <name type="scientific">Roseomonas mucosa</name>
    <dbReference type="NCBI Taxonomy" id="207340"/>
    <lineage>
        <taxon>Bacteria</taxon>
        <taxon>Pseudomonadati</taxon>
        <taxon>Pseudomonadota</taxon>
        <taxon>Alphaproteobacteria</taxon>
        <taxon>Acetobacterales</taxon>
        <taxon>Roseomonadaceae</taxon>
        <taxon>Roseomonas</taxon>
    </lineage>
</organism>
<sequence>AVLRGAGAEILFTTLLDPVSLLNKALVLIALPFGRQGGWGVQRREARGLRLREALRRLWPHTLLGVLLLLALGLHSLGALLWGLPFLLGLALAVPFGLLTAGPRFSTLLRRHGIAATPEERAGGLG</sequence>
<feature type="transmembrane region" description="Helical" evidence="1">
    <location>
        <begin position="80"/>
        <end position="101"/>
    </location>
</feature>
<evidence type="ECO:0000313" key="3">
    <source>
        <dbReference type="Proteomes" id="UP000054844"/>
    </source>
</evidence>
<dbReference type="AlphaFoldDB" id="A0A1S8D2G4"/>
<protein>
    <submittedName>
        <fullName evidence="2">Glucosyltransferase MdoH family protein</fullName>
    </submittedName>
</protein>
<proteinExistence type="predicted"/>
<keyword evidence="3" id="KW-1185">Reference proteome</keyword>
<keyword evidence="1" id="KW-0812">Transmembrane</keyword>
<dbReference type="Proteomes" id="UP000054844">
    <property type="component" value="Unassembled WGS sequence"/>
</dbReference>
<accession>A0A1S8D2G4</accession>
<reference evidence="2" key="1">
    <citation type="submission" date="2016-12" db="EMBL/GenBank/DDBJ databases">
        <title>Draft genome sequence of Roseomonas mucosa strain AU37, isolated from a peripheral intravenous catheter.</title>
        <authorList>
            <person name="Choudhury M.A."/>
            <person name="Sidjabat H.E."/>
            <person name="Wailan A.M."/>
            <person name="Zhang L."/>
            <person name="Marsh N.M."/>
            <person name="Rickard C.M."/>
            <person name="Davies M."/>
            <person name="Mcmillan D.J."/>
        </authorList>
    </citation>
    <scope>NUCLEOTIDE SEQUENCE [LARGE SCALE GENOMIC DNA]</scope>
    <source>
        <strain evidence="2">AU37</strain>
    </source>
</reference>